<feature type="domain" description="Phosphomannose isomerase type I helical insertion" evidence="13">
    <location>
        <begin position="173"/>
        <end position="242"/>
    </location>
</feature>
<dbReference type="GeneID" id="107068328"/>
<dbReference type="PANTHER" id="PTHR10309:SF0">
    <property type="entry name" value="MANNOSE-6-PHOSPHATE ISOMERASE"/>
    <property type="match status" value="1"/>
</dbReference>
<sequence length="402" mass="46057">MELICAVQNYDWGKYGRDSIVASLIKTSNPNFVINEEKPYAELWMGTHVNGPSYLMEKNISLEKYIEENTNVLGSEVEQIFQSSLPFLFKVLSVRKALSIQVHPDKKKAEELHLFDPTIYKDSNHKPELMIALTEFETLCGFRPIEEIKKYLELLPELRALIGDDLVHEFMITNDSEYREPLKKCFRSLMMCEHNLVIEQLKHLLERLSHLDISSQQLLNADLLRKLDSYFPGDIGCFGIYMFNYITLQPGEAVYIAPNEPHAYIYGDCIECMACSDNIVRAGLTPKLKDVKTLTEMLTYKCEPDFAKKFPGYCEDNCTEIFQPPVPDFAVAKILIPCDKMEYELIPRKSASIIIVINGKGKIRSSQIIQRGTILFVHANEKLLVKIVENCSLLMFQAFANV</sequence>
<dbReference type="PROSITE" id="PS00965">
    <property type="entry name" value="PMI_I_1"/>
    <property type="match status" value="1"/>
</dbReference>
<keyword evidence="5" id="KW-0479">Metal-binding</keyword>
<evidence type="ECO:0000256" key="9">
    <source>
        <dbReference type="RuleBase" id="RU004189"/>
    </source>
</evidence>
<dbReference type="Pfam" id="PF20512">
    <property type="entry name" value="PMI_typeI_hel"/>
    <property type="match status" value="1"/>
</dbReference>
<dbReference type="PRINTS" id="PR00714">
    <property type="entry name" value="MAN6PISMRASE"/>
</dbReference>
<gene>
    <name evidence="15" type="primary">LOC107068328</name>
</gene>
<feature type="domain" description="Phosphomannose isomerase type I catalytic" evidence="12">
    <location>
        <begin position="2"/>
        <end position="144"/>
    </location>
</feature>
<organism evidence="14 15">
    <name type="scientific">Polistes dominula</name>
    <name type="common">European paper wasp</name>
    <name type="synonym">Vespa dominula</name>
    <dbReference type="NCBI Taxonomy" id="743375"/>
    <lineage>
        <taxon>Eukaryota</taxon>
        <taxon>Metazoa</taxon>
        <taxon>Ecdysozoa</taxon>
        <taxon>Arthropoda</taxon>
        <taxon>Hexapoda</taxon>
        <taxon>Insecta</taxon>
        <taxon>Pterygota</taxon>
        <taxon>Neoptera</taxon>
        <taxon>Endopterygota</taxon>
        <taxon>Hymenoptera</taxon>
        <taxon>Apocrita</taxon>
        <taxon>Aculeata</taxon>
        <taxon>Vespoidea</taxon>
        <taxon>Vespidae</taxon>
        <taxon>Polistinae</taxon>
        <taxon>Polistini</taxon>
        <taxon>Polistes</taxon>
    </lineage>
</organism>
<protein>
    <recommendedName>
        <fullName evidence="4 8">Mannose-6-phosphate isomerase</fullName>
        <ecNumber evidence="4 8">5.3.1.8</ecNumber>
    </recommendedName>
</protein>
<evidence type="ECO:0000256" key="2">
    <source>
        <dbReference type="ARBA" id="ARBA00004666"/>
    </source>
</evidence>
<dbReference type="GO" id="GO:0016853">
    <property type="term" value="F:isomerase activity"/>
    <property type="evidence" value="ECO:0007669"/>
    <property type="project" value="UniProtKB-KW"/>
</dbReference>
<dbReference type="Gene3D" id="2.60.120.10">
    <property type="entry name" value="Jelly Rolls"/>
    <property type="match status" value="2"/>
</dbReference>
<dbReference type="CDD" id="cd07011">
    <property type="entry name" value="cupin_PMI_type_I_N"/>
    <property type="match status" value="1"/>
</dbReference>
<evidence type="ECO:0000256" key="5">
    <source>
        <dbReference type="ARBA" id="ARBA00022723"/>
    </source>
</evidence>
<evidence type="ECO:0000256" key="1">
    <source>
        <dbReference type="ARBA" id="ARBA00000757"/>
    </source>
</evidence>
<evidence type="ECO:0000259" key="12">
    <source>
        <dbReference type="Pfam" id="PF20511"/>
    </source>
</evidence>
<name>A0ABM1IIN2_POLDO</name>
<reference evidence="15" key="1">
    <citation type="submission" date="2025-08" db="UniProtKB">
        <authorList>
            <consortium name="RefSeq"/>
        </authorList>
    </citation>
    <scope>IDENTIFICATION</scope>
    <source>
        <tissue evidence="15">Whole body</tissue>
    </source>
</reference>
<evidence type="ECO:0000313" key="14">
    <source>
        <dbReference type="Proteomes" id="UP000694924"/>
    </source>
</evidence>
<dbReference type="InterPro" id="IPR046458">
    <property type="entry name" value="PMI_typeI_hel"/>
</dbReference>
<dbReference type="InterPro" id="IPR046456">
    <property type="entry name" value="PMI_typeI_C"/>
</dbReference>
<keyword evidence="7 8" id="KW-0413">Isomerase</keyword>
<dbReference type="EC" id="5.3.1.8" evidence="4 8"/>
<evidence type="ECO:0000256" key="6">
    <source>
        <dbReference type="ARBA" id="ARBA00022833"/>
    </source>
</evidence>
<evidence type="ECO:0000256" key="4">
    <source>
        <dbReference type="ARBA" id="ARBA00011956"/>
    </source>
</evidence>
<keyword evidence="6 8" id="KW-0862">Zinc</keyword>
<comment type="similarity">
    <text evidence="3 9">Belongs to the mannose-6-phosphate isomerase type 1 family.</text>
</comment>
<evidence type="ECO:0000256" key="8">
    <source>
        <dbReference type="RuleBase" id="RU000611"/>
    </source>
</evidence>
<dbReference type="NCBIfam" id="TIGR00218">
    <property type="entry name" value="manA"/>
    <property type="match status" value="1"/>
</dbReference>
<dbReference type="PIRSF" id="PIRSF001480">
    <property type="entry name" value="Mannose-6-phosphate_isomerase"/>
    <property type="match status" value="1"/>
</dbReference>
<dbReference type="InterPro" id="IPR016305">
    <property type="entry name" value="Mannose-6-P_Isomerase"/>
</dbReference>
<dbReference type="PROSITE" id="PS00966">
    <property type="entry name" value="PMI_I_2"/>
    <property type="match status" value="1"/>
</dbReference>
<dbReference type="Pfam" id="PF20511">
    <property type="entry name" value="PMI_typeI_cat"/>
    <property type="match status" value="1"/>
</dbReference>
<dbReference type="RefSeq" id="XP_015180069.1">
    <property type="nucleotide sequence ID" value="XM_015324583.1"/>
</dbReference>
<dbReference type="PANTHER" id="PTHR10309">
    <property type="entry name" value="MANNOSE-6-PHOSPHATE ISOMERASE"/>
    <property type="match status" value="1"/>
</dbReference>
<dbReference type="SUPFAM" id="SSF51182">
    <property type="entry name" value="RmlC-like cupins"/>
    <property type="match status" value="1"/>
</dbReference>
<evidence type="ECO:0000313" key="15">
    <source>
        <dbReference type="RefSeq" id="XP_015180069.1"/>
    </source>
</evidence>
<dbReference type="InterPro" id="IPR014710">
    <property type="entry name" value="RmlC-like_jellyroll"/>
</dbReference>
<evidence type="ECO:0000256" key="3">
    <source>
        <dbReference type="ARBA" id="ARBA00010772"/>
    </source>
</evidence>
<dbReference type="Gene3D" id="1.10.441.10">
    <property type="entry name" value="Phosphomannose Isomerase, domain 2"/>
    <property type="match status" value="1"/>
</dbReference>
<evidence type="ECO:0000259" key="13">
    <source>
        <dbReference type="Pfam" id="PF20512"/>
    </source>
</evidence>
<comment type="cofactor">
    <cofactor evidence="8">
        <name>Zn(2+)</name>
        <dbReference type="ChEBI" id="CHEBI:29105"/>
    </cofactor>
    <text evidence="8">Binds 1 zinc ion per subunit.</text>
</comment>
<dbReference type="InterPro" id="IPR046457">
    <property type="entry name" value="PMI_typeI_cat"/>
</dbReference>
<dbReference type="InterPro" id="IPR011051">
    <property type="entry name" value="RmlC_Cupin_sf"/>
</dbReference>
<dbReference type="Pfam" id="PF01238">
    <property type="entry name" value="PMI_typeI_C"/>
    <property type="match status" value="1"/>
</dbReference>
<accession>A0ABM1IIN2</accession>
<evidence type="ECO:0000259" key="11">
    <source>
        <dbReference type="Pfam" id="PF01238"/>
    </source>
</evidence>
<dbReference type="InterPro" id="IPR001250">
    <property type="entry name" value="Man6P_Isoase-1"/>
</dbReference>
<dbReference type="Proteomes" id="UP000694924">
    <property type="component" value="Unplaced"/>
</dbReference>
<dbReference type="InterPro" id="IPR018050">
    <property type="entry name" value="Pmannose_isomerase-type1_CS"/>
</dbReference>
<keyword evidence="14" id="KW-1185">Reference proteome</keyword>
<comment type="catalytic activity">
    <reaction evidence="1 8">
        <text>D-mannose 6-phosphate = D-fructose 6-phosphate</text>
        <dbReference type="Rhea" id="RHEA:12356"/>
        <dbReference type="ChEBI" id="CHEBI:58735"/>
        <dbReference type="ChEBI" id="CHEBI:61527"/>
        <dbReference type="EC" id="5.3.1.8"/>
    </reaction>
</comment>
<evidence type="ECO:0000256" key="10">
    <source>
        <dbReference type="RuleBase" id="RU004248"/>
    </source>
</evidence>
<proteinExistence type="inferred from homology"/>
<evidence type="ECO:0000256" key="7">
    <source>
        <dbReference type="ARBA" id="ARBA00023235"/>
    </source>
</evidence>
<feature type="domain" description="Phosphomannose isomerase type I C-terminal" evidence="11">
    <location>
        <begin position="320"/>
        <end position="365"/>
    </location>
</feature>
<comment type="pathway">
    <text evidence="2 10">Nucleotide-sugar biosynthesis; GDP-alpha-D-mannose biosynthesis; alpha-D-mannose 1-phosphate from D-fructose 6-phosphate: step 1/2.</text>
</comment>